<keyword evidence="2" id="KW-0472">Membrane</keyword>
<dbReference type="InterPro" id="IPR027272">
    <property type="entry name" value="Piezo"/>
</dbReference>
<evidence type="ECO:0000313" key="5">
    <source>
        <dbReference type="Proteomes" id="UP000037510"/>
    </source>
</evidence>
<evidence type="ECO:0000256" key="1">
    <source>
        <dbReference type="SAM" id="MobiDB-lite"/>
    </source>
</evidence>
<feature type="domain" description="Piezo TM25-28" evidence="3">
    <location>
        <begin position="108"/>
        <end position="379"/>
    </location>
</feature>
<proteinExistence type="predicted"/>
<evidence type="ECO:0000256" key="2">
    <source>
        <dbReference type="SAM" id="Phobius"/>
    </source>
</evidence>
<feature type="compositionally biased region" description="Basic and acidic residues" evidence="1">
    <location>
        <begin position="353"/>
        <end position="369"/>
    </location>
</feature>
<organism evidence="4 5">
    <name type="scientific">Operophtera brumata</name>
    <name type="common">Winter moth</name>
    <name type="synonym">Phalaena brumata</name>
    <dbReference type="NCBI Taxonomy" id="104452"/>
    <lineage>
        <taxon>Eukaryota</taxon>
        <taxon>Metazoa</taxon>
        <taxon>Ecdysozoa</taxon>
        <taxon>Arthropoda</taxon>
        <taxon>Hexapoda</taxon>
        <taxon>Insecta</taxon>
        <taxon>Pterygota</taxon>
        <taxon>Neoptera</taxon>
        <taxon>Endopterygota</taxon>
        <taxon>Lepidoptera</taxon>
        <taxon>Glossata</taxon>
        <taxon>Ditrysia</taxon>
        <taxon>Geometroidea</taxon>
        <taxon>Geometridae</taxon>
        <taxon>Larentiinae</taxon>
        <taxon>Operophtera</taxon>
    </lineage>
</organism>
<dbReference type="EMBL" id="JTDY01005428">
    <property type="protein sequence ID" value="KOB67005.1"/>
    <property type="molecule type" value="Genomic_DNA"/>
</dbReference>
<dbReference type="GO" id="GO:0008381">
    <property type="term" value="F:mechanosensitive monoatomic ion channel activity"/>
    <property type="evidence" value="ECO:0007669"/>
    <property type="project" value="InterPro"/>
</dbReference>
<dbReference type="Proteomes" id="UP000037510">
    <property type="component" value="Unassembled WGS sequence"/>
</dbReference>
<reference evidence="4 5" key="1">
    <citation type="journal article" date="2015" name="Genome Biol. Evol.">
        <title>The genome of winter moth (Operophtera brumata) provides a genomic perspective on sexual dimorphism and phenology.</title>
        <authorList>
            <person name="Derks M.F."/>
            <person name="Smit S."/>
            <person name="Salis L."/>
            <person name="Schijlen E."/>
            <person name="Bossers A."/>
            <person name="Mateman C."/>
            <person name="Pijl A.S."/>
            <person name="de Ridder D."/>
            <person name="Groenen M.A."/>
            <person name="Visser M.E."/>
            <person name="Megens H.J."/>
        </authorList>
    </citation>
    <scope>NUCLEOTIDE SEQUENCE [LARGE SCALE GENOMIC DNA]</scope>
    <source>
        <strain evidence="4">WM2013NL</strain>
        <tissue evidence="4">Head and thorax</tissue>
    </source>
</reference>
<comment type="caution">
    <text evidence="4">The sequence shown here is derived from an EMBL/GenBank/DDBJ whole genome shotgun (WGS) entry which is preliminary data.</text>
</comment>
<evidence type="ECO:0000313" key="4">
    <source>
        <dbReference type="EMBL" id="KOB67005.1"/>
    </source>
</evidence>
<feature type="region of interest" description="Disordered" evidence="1">
    <location>
        <begin position="470"/>
        <end position="512"/>
    </location>
</feature>
<dbReference type="STRING" id="104452.A0A0L7KV50"/>
<dbReference type="InterPro" id="IPR031805">
    <property type="entry name" value="Piezo_TM25-28"/>
</dbReference>
<dbReference type="PANTHER" id="PTHR47049">
    <property type="entry name" value="PIEZO-TYPE MECHANOSENSITIVE ION CHANNEL HOMOLOG"/>
    <property type="match status" value="1"/>
</dbReference>
<dbReference type="GO" id="GO:0016020">
    <property type="term" value="C:membrane"/>
    <property type="evidence" value="ECO:0007669"/>
    <property type="project" value="InterPro"/>
</dbReference>
<feature type="region of interest" description="Disordered" evidence="1">
    <location>
        <begin position="344"/>
        <end position="432"/>
    </location>
</feature>
<feature type="transmembrane region" description="Helical" evidence="2">
    <location>
        <begin position="151"/>
        <end position="172"/>
    </location>
</feature>
<keyword evidence="5" id="KW-1185">Reference proteome</keyword>
<feature type="transmembrane region" description="Helical" evidence="2">
    <location>
        <begin position="16"/>
        <end position="35"/>
    </location>
</feature>
<keyword evidence="2" id="KW-1133">Transmembrane helix</keyword>
<feature type="non-terminal residue" evidence="4">
    <location>
        <position position="1"/>
    </location>
</feature>
<accession>A0A0L7KV50</accession>
<protein>
    <recommendedName>
        <fullName evidence="3">Piezo TM25-28 domain-containing protein</fullName>
    </recommendedName>
</protein>
<sequence>ITLICLIGVIGSRMDVYAVFYAGWLLVLVSIKRPLQARYNIKQVRTWLFLPYADDPPHAMKLIFDYFLLLFASRQVRVFKIEQTQGENYAGGSNSEDIGKDWETPTFVNPVPDFLGLVSSALDVLKRMVFLGMLWVTLAIMFMTGTNRVNLFSMGYLIGSFIFLWQGTDFYLRPKHVILQWWSWLVRYNVGVVVVKTLLQIPGCIFSDVMKQHACWLVQLLGIGCVDKFAGRNVAQFLKMRIDQVTYLAWRHFRITWRHFLPQEDIGLAWDGVCFAFLILQRRMFHSYYFYRVIDDSKATTVLASRGAELIEELRQKQMKVQEETEKKILEKIKVKMERIKANQKKVQGALSKEPRHHDEGKEQSHSLIEEDEDECTTQPGESEQVPLVRGDSDVSGRGYHTPDSPASPRGFHTPISEPSAPQSPERRPPTTIEIPFPILQQASSQGGPPSPSSALMTVSLDAYLEPRRISFESPPSSDLLPRAQSPEESYPVFSPPPIRRRHTVASPSLQQRTSIISQSSRAELQSHHTCNYCVKSHLFCHLFN</sequence>
<dbReference type="Pfam" id="PF15917">
    <property type="entry name" value="Piezo_TM25-28"/>
    <property type="match status" value="1"/>
</dbReference>
<keyword evidence="2" id="KW-0812">Transmembrane</keyword>
<evidence type="ECO:0000259" key="3">
    <source>
        <dbReference type="Pfam" id="PF15917"/>
    </source>
</evidence>
<gene>
    <name evidence="4" type="ORF">OBRU01_20510</name>
</gene>
<dbReference type="PANTHER" id="PTHR47049:SF2">
    <property type="entry name" value="PIEZO-TYPE MECHANOSENSITIVE ION CHANNEL HOMOLOG"/>
    <property type="match status" value="1"/>
</dbReference>
<name>A0A0L7KV50_OPEBR</name>
<dbReference type="AlphaFoldDB" id="A0A0L7KV50"/>